<comment type="caution">
    <text evidence="5">The sequence shown here is derived from an EMBL/GenBank/DDBJ whole genome shotgun (WGS) entry which is preliminary data.</text>
</comment>
<dbReference type="InterPro" id="IPR046341">
    <property type="entry name" value="SET_dom_sf"/>
</dbReference>
<evidence type="ECO:0000313" key="6">
    <source>
        <dbReference type="Proteomes" id="UP000789524"/>
    </source>
</evidence>
<dbReference type="SMART" id="SM00317">
    <property type="entry name" value="SET"/>
    <property type="match status" value="1"/>
</dbReference>
<dbReference type="GO" id="GO:0008276">
    <property type="term" value="F:protein methyltransferase activity"/>
    <property type="evidence" value="ECO:0007669"/>
    <property type="project" value="UniProtKB-ARBA"/>
</dbReference>
<accession>A0A8J2W2E1</accession>
<dbReference type="SUPFAM" id="SSF82199">
    <property type="entry name" value="SET domain"/>
    <property type="match status" value="1"/>
</dbReference>
<dbReference type="InterPro" id="IPR001214">
    <property type="entry name" value="SET_dom"/>
</dbReference>
<dbReference type="Gene3D" id="1.10.220.160">
    <property type="match status" value="1"/>
</dbReference>
<evidence type="ECO:0000259" key="4">
    <source>
        <dbReference type="PROSITE" id="PS50280"/>
    </source>
</evidence>
<keyword evidence="1" id="KW-0479">Metal-binding</keyword>
<evidence type="ECO:0000256" key="1">
    <source>
        <dbReference type="ARBA" id="ARBA00022723"/>
    </source>
</evidence>
<dbReference type="SUPFAM" id="SSF144232">
    <property type="entry name" value="HIT/MYND zinc finger-like"/>
    <property type="match status" value="1"/>
</dbReference>
<evidence type="ECO:0000256" key="2">
    <source>
        <dbReference type="ARBA" id="ARBA00022771"/>
    </source>
</evidence>
<dbReference type="Pfam" id="PF01753">
    <property type="entry name" value="zf-MYND"/>
    <property type="match status" value="1"/>
</dbReference>
<name>A0A8J2W2E1_9NEOP</name>
<dbReference type="Gene3D" id="2.170.270.10">
    <property type="entry name" value="SET domain"/>
    <property type="match status" value="1"/>
</dbReference>
<keyword evidence="2" id="KW-0863">Zinc-finger</keyword>
<dbReference type="CDD" id="cd20071">
    <property type="entry name" value="SET_SMYD"/>
    <property type="match status" value="1"/>
</dbReference>
<reference evidence="5" key="1">
    <citation type="submission" date="2021-09" db="EMBL/GenBank/DDBJ databases">
        <authorList>
            <person name="Martin H S."/>
        </authorList>
    </citation>
    <scope>NUCLEOTIDE SEQUENCE</scope>
</reference>
<feature type="domain" description="SET" evidence="4">
    <location>
        <begin position="18"/>
        <end position="268"/>
    </location>
</feature>
<dbReference type="PROSITE" id="PS50280">
    <property type="entry name" value="SET"/>
    <property type="match status" value="1"/>
</dbReference>
<dbReference type="PANTHER" id="PTHR46455:SF1">
    <property type="entry name" value="SET AND MYND DOMAIN CONTAINING, ARTHROPOD-SPECIFIC, MEMBER 2"/>
    <property type="match status" value="1"/>
</dbReference>
<dbReference type="InterPro" id="IPR053010">
    <property type="entry name" value="SET_SmydA-8"/>
</dbReference>
<dbReference type="GO" id="GO:0008757">
    <property type="term" value="F:S-adenosylmethionine-dependent methyltransferase activity"/>
    <property type="evidence" value="ECO:0007669"/>
    <property type="project" value="UniProtKB-ARBA"/>
</dbReference>
<dbReference type="EMBL" id="CAKASE010000051">
    <property type="protein sequence ID" value="CAG9564520.1"/>
    <property type="molecule type" value="Genomic_DNA"/>
</dbReference>
<dbReference type="AlphaFoldDB" id="A0A8J2W2E1"/>
<dbReference type="GO" id="GO:0008170">
    <property type="term" value="F:N-methyltransferase activity"/>
    <property type="evidence" value="ECO:0007669"/>
    <property type="project" value="UniProtKB-ARBA"/>
</dbReference>
<dbReference type="Gene3D" id="6.10.140.2220">
    <property type="match status" value="2"/>
</dbReference>
<keyword evidence="6" id="KW-1185">Reference proteome</keyword>
<organism evidence="5 6">
    <name type="scientific">Danaus chrysippus</name>
    <name type="common">African queen</name>
    <dbReference type="NCBI Taxonomy" id="151541"/>
    <lineage>
        <taxon>Eukaryota</taxon>
        <taxon>Metazoa</taxon>
        <taxon>Ecdysozoa</taxon>
        <taxon>Arthropoda</taxon>
        <taxon>Hexapoda</taxon>
        <taxon>Insecta</taxon>
        <taxon>Pterygota</taxon>
        <taxon>Neoptera</taxon>
        <taxon>Endopterygota</taxon>
        <taxon>Lepidoptera</taxon>
        <taxon>Glossata</taxon>
        <taxon>Ditrysia</taxon>
        <taxon>Papilionoidea</taxon>
        <taxon>Nymphalidae</taxon>
        <taxon>Danainae</taxon>
        <taxon>Danaini</taxon>
        <taxon>Danaina</taxon>
        <taxon>Danaus</taxon>
        <taxon>Anosia</taxon>
    </lineage>
</organism>
<gene>
    <name evidence="5" type="ORF">DCHRY22_LOCUS5504</name>
</gene>
<proteinExistence type="predicted"/>
<protein>
    <submittedName>
        <fullName evidence="5">(African queen) hypothetical protein</fullName>
    </submittedName>
</protein>
<evidence type="ECO:0000313" key="5">
    <source>
        <dbReference type="EMBL" id="CAG9564520.1"/>
    </source>
</evidence>
<dbReference type="Proteomes" id="UP000789524">
    <property type="component" value="Unassembled WGS sequence"/>
</dbReference>
<keyword evidence="3" id="KW-0862">Zinc</keyword>
<dbReference type="PANTHER" id="PTHR46455">
    <property type="entry name" value="SET AND MYND DOMAIN CONTAINING, ARTHROPOD-SPECIFIC, MEMBER 4, ISOFORM A"/>
    <property type="match status" value="1"/>
</dbReference>
<dbReference type="OrthoDB" id="265717at2759"/>
<dbReference type="InterPro" id="IPR002893">
    <property type="entry name" value="Znf_MYND"/>
</dbReference>
<sequence length="519" mass="59970">MVYYCSKEHQKLDWKKSHKVECKPYKVQYSDSYGRFMIATRDIKQGEVILKEKPAVIGPRMYYKVQCLSCGRQLEPIQNLDGNMDFIRCSSCNWPVCGLDCEKAEVHREECKIMVQSHYKCDIKYECPDKSQAAYCVIAPLRVLLMKDSNPRMFESIMNLESHVDQRINTPIYQVLKPNLIMFIKQVLGMNFDDKIILEISAILDTNSFDVRSADKTKRLRAIYLLASMMNHSCRPNTRHIYLGEDNSLALIATVQIAKGEEITATYTQTLWGTLDRRKFLKSNKYFDCKCERCADPTEFGTYLGNIYCTMCNNTNADDSRKGSMLVSTNPLDETALWKCEKCGYFIQGRQMVWGNKALKEELSSLNKTGPKDFENFIDKYKLTLHPRNHLLIQAKLALMEIYGNYKGYSLNELPENLLQRKIDICHELLEVADKLDPGWSRFRGTILLELEAAMTIKIKKEFEADMLTKTEAQDQLIENMVLLEEATNILKIEPHMNEALKAKLQERLSILDDTKSKS</sequence>
<evidence type="ECO:0000256" key="3">
    <source>
        <dbReference type="ARBA" id="ARBA00022833"/>
    </source>
</evidence>
<dbReference type="Pfam" id="PF00856">
    <property type="entry name" value="SET"/>
    <property type="match status" value="1"/>
</dbReference>
<dbReference type="GO" id="GO:0008270">
    <property type="term" value="F:zinc ion binding"/>
    <property type="evidence" value="ECO:0007669"/>
    <property type="project" value="UniProtKB-KW"/>
</dbReference>